<gene>
    <name evidence="2" type="ORF">E2C06_10070</name>
</gene>
<feature type="region of interest" description="Disordered" evidence="1">
    <location>
        <begin position="266"/>
        <end position="285"/>
    </location>
</feature>
<dbReference type="RefSeq" id="WP_133288474.1">
    <property type="nucleotide sequence ID" value="NZ_SMSJ01000009.1"/>
</dbReference>
<evidence type="ECO:0000313" key="3">
    <source>
        <dbReference type="Proteomes" id="UP000295096"/>
    </source>
</evidence>
<dbReference type="AlphaFoldDB" id="A0A4R5QHE9"/>
<dbReference type="InterPro" id="IPR011990">
    <property type="entry name" value="TPR-like_helical_dom_sf"/>
</dbReference>
<comment type="caution">
    <text evidence="2">The sequence shown here is derived from an EMBL/GenBank/DDBJ whole genome shotgun (WGS) entry which is preliminary data.</text>
</comment>
<feature type="compositionally biased region" description="Low complexity" evidence="1">
    <location>
        <begin position="314"/>
        <end position="325"/>
    </location>
</feature>
<dbReference type="Gene3D" id="1.25.40.10">
    <property type="entry name" value="Tetratricopeptide repeat domain"/>
    <property type="match status" value="1"/>
</dbReference>
<feature type="compositionally biased region" description="Pro residues" evidence="1">
    <location>
        <begin position="267"/>
        <end position="282"/>
    </location>
</feature>
<dbReference type="OrthoDB" id="7282144at2"/>
<dbReference type="EMBL" id="SMSJ01000009">
    <property type="protein sequence ID" value="TDH62740.1"/>
    <property type="molecule type" value="Genomic_DNA"/>
</dbReference>
<accession>A0A4R5QHE9</accession>
<keyword evidence="3" id="KW-1185">Reference proteome</keyword>
<protein>
    <recommendedName>
        <fullName evidence="4">Sel1 repeat family protein</fullName>
    </recommendedName>
</protein>
<proteinExistence type="predicted"/>
<reference evidence="2 3" key="1">
    <citation type="journal article" date="2016" name="J. Microbiol.">
        <title>Dankookia rubra gen. nov., sp. nov., an alphaproteobacterium isolated from sediment of a shallow stream.</title>
        <authorList>
            <person name="Kim W.H."/>
            <person name="Kim D.H."/>
            <person name="Kang K."/>
            <person name="Ahn T.Y."/>
        </authorList>
    </citation>
    <scope>NUCLEOTIDE SEQUENCE [LARGE SCALE GENOMIC DNA]</scope>
    <source>
        <strain evidence="2 3">JCM30602</strain>
    </source>
</reference>
<evidence type="ECO:0008006" key="4">
    <source>
        <dbReference type="Google" id="ProtNLM"/>
    </source>
</evidence>
<dbReference type="Proteomes" id="UP000295096">
    <property type="component" value="Unassembled WGS sequence"/>
</dbReference>
<organism evidence="2 3">
    <name type="scientific">Dankookia rubra</name>
    <dbReference type="NCBI Taxonomy" id="1442381"/>
    <lineage>
        <taxon>Bacteria</taxon>
        <taxon>Pseudomonadati</taxon>
        <taxon>Pseudomonadota</taxon>
        <taxon>Alphaproteobacteria</taxon>
        <taxon>Acetobacterales</taxon>
        <taxon>Roseomonadaceae</taxon>
        <taxon>Dankookia</taxon>
    </lineage>
</organism>
<sequence length="413" mass="41832">MPRPLYWRPPDWEEAPALPDIPVPPVEATAGNAGAPLIAALEYGWAMLPHAVIGGPGEAPVTIDIVLLHPARGVALLEAPPHWTPDAPARLQRRLTQARFAAIFPGTLPVVHARLERGAVAGLPQLLAREFAAQPPLDLPGGNAWVAVVRRALLAPAETAAPARDGRRRGGLIGATGLVLAGALGGGFLAARPTAAPKPEAAAQSGILERLASSVVVSAEASSALPPTEGLSAPPLPEAALPVPAAALTEDARAIEFAEAPSLTVPSLPPSPPAMAAPPAPEPHATLQPAFLRDAAARLAHPAPGDAPSPPAAPVAASSASPAAAGRPQADPSAVVALLRRGDTLLALGDVSGARRFYERAAEAGSAAGARAAGRTHDPALLAELGVRGIRPDPEAAAAWYRRGAALAAQERP</sequence>
<dbReference type="SUPFAM" id="SSF48452">
    <property type="entry name" value="TPR-like"/>
    <property type="match status" value="1"/>
</dbReference>
<name>A0A4R5QHE9_9PROT</name>
<evidence type="ECO:0000256" key="1">
    <source>
        <dbReference type="SAM" id="MobiDB-lite"/>
    </source>
</evidence>
<evidence type="ECO:0000313" key="2">
    <source>
        <dbReference type="EMBL" id="TDH62740.1"/>
    </source>
</evidence>
<feature type="region of interest" description="Disordered" evidence="1">
    <location>
        <begin position="300"/>
        <end position="329"/>
    </location>
</feature>